<evidence type="ECO:0000313" key="2">
    <source>
        <dbReference type="EMBL" id="KAK3348787.1"/>
    </source>
</evidence>
<dbReference type="EMBL" id="JAUIQD010000005">
    <property type="protein sequence ID" value="KAK3348787.1"/>
    <property type="molecule type" value="Genomic_DNA"/>
</dbReference>
<evidence type="ECO:0000256" key="1">
    <source>
        <dbReference type="SAM" id="MobiDB-lite"/>
    </source>
</evidence>
<name>A0AAJ0MBN7_9PEZI</name>
<feature type="compositionally biased region" description="Basic and acidic residues" evidence="1">
    <location>
        <begin position="222"/>
        <end position="232"/>
    </location>
</feature>
<feature type="region of interest" description="Disordered" evidence="1">
    <location>
        <begin position="29"/>
        <end position="78"/>
    </location>
</feature>
<feature type="compositionally biased region" description="Low complexity" evidence="1">
    <location>
        <begin position="61"/>
        <end position="70"/>
    </location>
</feature>
<comment type="caution">
    <text evidence="2">The sequence shown here is derived from an EMBL/GenBank/DDBJ whole genome shotgun (WGS) entry which is preliminary data.</text>
</comment>
<keyword evidence="3" id="KW-1185">Reference proteome</keyword>
<reference evidence="2" key="1">
    <citation type="journal article" date="2023" name="Mol. Phylogenet. Evol.">
        <title>Genome-scale phylogeny and comparative genomics of the fungal order Sordariales.</title>
        <authorList>
            <person name="Hensen N."/>
            <person name="Bonometti L."/>
            <person name="Westerberg I."/>
            <person name="Brannstrom I.O."/>
            <person name="Guillou S."/>
            <person name="Cros-Aarteil S."/>
            <person name="Calhoun S."/>
            <person name="Haridas S."/>
            <person name="Kuo A."/>
            <person name="Mondo S."/>
            <person name="Pangilinan J."/>
            <person name="Riley R."/>
            <person name="LaButti K."/>
            <person name="Andreopoulos B."/>
            <person name="Lipzen A."/>
            <person name="Chen C."/>
            <person name="Yan M."/>
            <person name="Daum C."/>
            <person name="Ng V."/>
            <person name="Clum A."/>
            <person name="Steindorff A."/>
            <person name="Ohm R.A."/>
            <person name="Martin F."/>
            <person name="Silar P."/>
            <person name="Natvig D.O."/>
            <person name="Lalanne C."/>
            <person name="Gautier V."/>
            <person name="Ament-Velasquez S.L."/>
            <person name="Kruys A."/>
            <person name="Hutchinson M.I."/>
            <person name="Powell A.J."/>
            <person name="Barry K."/>
            <person name="Miller A.N."/>
            <person name="Grigoriev I.V."/>
            <person name="Debuchy R."/>
            <person name="Gladieux P."/>
            <person name="Hiltunen Thoren M."/>
            <person name="Johannesson H."/>
        </authorList>
    </citation>
    <scope>NUCLEOTIDE SEQUENCE</scope>
    <source>
        <strain evidence="2">CBS 955.72</strain>
    </source>
</reference>
<gene>
    <name evidence="2" type="ORF">B0T25DRAFT_229491</name>
</gene>
<protein>
    <submittedName>
        <fullName evidence="2">Uncharacterized protein</fullName>
    </submittedName>
</protein>
<dbReference type="Proteomes" id="UP001275084">
    <property type="component" value="Unassembled WGS sequence"/>
</dbReference>
<accession>A0AAJ0MBN7</accession>
<reference evidence="2" key="2">
    <citation type="submission" date="2023-06" db="EMBL/GenBank/DDBJ databases">
        <authorList>
            <consortium name="Lawrence Berkeley National Laboratory"/>
            <person name="Haridas S."/>
            <person name="Hensen N."/>
            <person name="Bonometti L."/>
            <person name="Westerberg I."/>
            <person name="Brannstrom I.O."/>
            <person name="Guillou S."/>
            <person name="Cros-Aarteil S."/>
            <person name="Calhoun S."/>
            <person name="Kuo A."/>
            <person name="Mondo S."/>
            <person name="Pangilinan J."/>
            <person name="Riley R."/>
            <person name="Labutti K."/>
            <person name="Andreopoulos B."/>
            <person name="Lipzen A."/>
            <person name="Chen C."/>
            <person name="Yanf M."/>
            <person name="Daum C."/>
            <person name="Ng V."/>
            <person name="Clum A."/>
            <person name="Steindorff A."/>
            <person name="Ohm R."/>
            <person name="Martin F."/>
            <person name="Silar P."/>
            <person name="Natvig D."/>
            <person name="Lalanne C."/>
            <person name="Gautier V."/>
            <person name="Ament-Velasquez S.L."/>
            <person name="Kruys A."/>
            <person name="Hutchinson M.I."/>
            <person name="Powell A.J."/>
            <person name="Barry K."/>
            <person name="Miller A.N."/>
            <person name="Grigoriev I.V."/>
            <person name="Debuchy R."/>
            <person name="Gladieux P."/>
            <person name="Thoren M.H."/>
            <person name="Johannesson H."/>
        </authorList>
    </citation>
    <scope>NUCLEOTIDE SEQUENCE</scope>
    <source>
        <strain evidence="2">CBS 955.72</strain>
    </source>
</reference>
<proteinExistence type="predicted"/>
<dbReference type="AlphaFoldDB" id="A0AAJ0MBN7"/>
<evidence type="ECO:0000313" key="3">
    <source>
        <dbReference type="Proteomes" id="UP001275084"/>
    </source>
</evidence>
<feature type="region of interest" description="Disordered" evidence="1">
    <location>
        <begin position="200"/>
        <end position="256"/>
    </location>
</feature>
<sequence length="284" mass="30818">MGQCFSVFWLWSRPTTDRYDEEHGIVQLPMNPLPRKPEPRVDSTIPGSPASKGSSVQGVHSVPSISSDPSVPRPIPTSPIFFIASSSSSPMEYGDETTEDTKHHTPIASRVADEQPHAPIPPRVVRPVISNKNSRSVPVSISNSKPSSRPTSIGRLTEKKILTSPTQEVYTSEDIQGENGALCLKLRRLEVSLRTGSLARSKSAVSLRLSDPADRAAAPTKPEQKASSDHPRAFSLDLPKSGPEGSVAPVTKPKRDKVKLHEIPYTDICFPSEPDANEQLPAIV</sequence>
<organism evidence="2 3">
    <name type="scientific">Lasiosphaeria hispida</name>
    <dbReference type="NCBI Taxonomy" id="260671"/>
    <lineage>
        <taxon>Eukaryota</taxon>
        <taxon>Fungi</taxon>
        <taxon>Dikarya</taxon>
        <taxon>Ascomycota</taxon>
        <taxon>Pezizomycotina</taxon>
        <taxon>Sordariomycetes</taxon>
        <taxon>Sordariomycetidae</taxon>
        <taxon>Sordariales</taxon>
        <taxon>Lasiosphaeriaceae</taxon>
        <taxon>Lasiosphaeria</taxon>
    </lineage>
</organism>